<dbReference type="InterPro" id="IPR050855">
    <property type="entry name" value="NDM-1-like"/>
</dbReference>
<name>A0A7K2IZH8_9ACTN</name>
<gene>
    <name evidence="4" type="ORF">GTW20_24620</name>
    <name evidence="3" type="ORF">VSQ78_03090</name>
</gene>
<feature type="region of interest" description="Disordered" evidence="1">
    <location>
        <begin position="229"/>
        <end position="253"/>
    </location>
</feature>
<accession>A0A7K2IZH8</accession>
<dbReference type="RefSeq" id="WP_014913270.1">
    <property type="nucleotide sequence ID" value="NZ_BAZE01000002.1"/>
</dbReference>
<keyword evidence="4" id="KW-0378">Hydrolase</keyword>
<dbReference type="EMBL" id="JAYMRS010000001">
    <property type="protein sequence ID" value="MFB8766672.1"/>
    <property type="molecule type" value="Genomic_DNA"/>
</dbReference>
<feature type="compositionally biased region" description="Basic and acidic residues" evidence="1">
    <location>
        <begin position="243"/>
        <end position="253"/>
    </location>
</feature>
<dbReference type="GeneID" id="91390201"/>
<evidence type="ECO:0000313" key="3">
    <source>
        <dbReference type="EMBL" id="MFB8766672.1"/>
    </source>
</evidence>
<evidence type="ECO:0000313" key="6">
    <source>
        <dbReference type="Proteomes" id="UP001585053"/>
    </source>
</evidence>
<dbReference type="PANTHER" id="PTHR42951">
    <property type="entry name" value="METALLO-BETA-LACTAMASE DOMAIN-CONTAINING"/>
    <property type="match status" value="1"/>
</dbReference>
<dbReference type="Proteomes" id="UP000467124">
    <property type="component" value="Unassembled WGS sequence"/>
</dbReference>
<dbReference type="InterPro" id="IPR001279">
    <property type="entry name" value="Metallo-B-lactamas"/>
</dbReference>
<evidence type="ECO:0000259" key="2">
    <source>
        <dbReference type="SMART" id="SM00849"/>
    </source>
</evidence>
<dbReference type="AlphaFoldDB" id="A0A7K2IZH8"/>
<dbReference type="EMBL" id="WWHY01000001">
    <property type="protein sequence ID" value="MYR35359.1"/>
    <property type="molecule type" value="Genomic_DNA"/>
</dbReference>
<organism evidence="4 5">
    <name type="scientific">Nocardiopsis alba</name>
    <dbReference type="NCBI Taxonomy" id="53437"/>
    <lineage>
        <taxon>Bacteria</taxon>
        <taxon>Bacillati</taxon>
        <taxon>Actinomycetota</taxon>
        <taxon>Actinomycetes</taxon>
        <taxon>Streptosporangiales</taxon>
        <taxon>Nocardiopsidaceae</taxon>
        <taxon>Nocardiopsis</taxon>
    </lineage>
</organism>
<evidence type="ECO:0000313" key="5">
    <source>
        <dbReference type="Proteomes" id="UP000467124"/>
    </source>
</evidence>
<reference evidence="4 5" key="1">
    <citation type="journal article" date="2019" name="Nat. Commun.">
        <title>The antimicrobial potential of Streptomyces from insect microbiomes.</title>
        <authorList>
            <person name="Chevrette M.G."/>
            <person name="Carlson C.M."/>
            <person name="Ortega H.E."/>
            <person name="Thomas C."/>
            <person name="Ananiev G.E."/>
            <person name="Barns K.J."/>
            <person name="Book A.J."/>
            <person name="Cagnazzo J."/>
            <person name="Carlos C."/>
            <person name="Flanigan W."/>
            <person name="Grubbs K.J."/>
            <person name="Horn H.A."/>
            <person name="Hoffmann F.M."/>
            <person name="Klassen J.L."/>
            <person name="Knack J.J."/>
            <person name="Lewin G.R."/>
            <person name="McDonald B.R."/>
            <person name="Muller L."/>
            <person name="Melo W.G.P."/>
            <person name="Pinto-Tomas A.A."/>
            <person name="Schmitz A."/>
            <person name="Wendt-Pienkowski E."/>
            <person name="Wildman S."/>
            <person name="Zhao M."/>
            <person name="Zhang F."/>
            <person name="Bugni T.S."/>
            <person name="Andes D.R."/>
            <person name="Pupo M.T."/>
            <person name="Currie C.R."/>
        </authorList>
    </citation>
    <scope>NUCLEOTIDE SEQUENCE [LARGE SCALE GENOMIC DNA]</scope>
    <source>
        <strain evidence="4 5">SID5840</strain>
    </source>
</reference>
<dbReference type="PANTHER" id="PTHR42951:SF17">
    <property type="entry name" value="METALLO-BETA-LACTAMASE DOMAIN-CONTAINING PROTEIN"/>
    <property type="match status" value="1"/>
</dbReference>
<dbReference type="InterPro" id="IPR036866">
    <property type="entry name" value="RibonucZ/Hydroxyglut_hydro"/>
</dbReference>
<reference evidence="3 6" key="2">
    <citation type="submission" date="2024-01" db="EMBL/GenBank/DDBJ databases">
        <title>Genome mining of biosynthetic gene clusters to explore secondary metabolites of Streptomyces sp.</title>
        <authorList>
            <person name="Baig A."/>
            <person name="Ajitkumar Shintre N."/>
            <person name="Kumar H."/>
            <person name="Anbarasu A."/>
            <person name="Ramaiah S."/>
        </authorList>
    </citation>
    <scope>NUCLEOTIDE SEQUENCE [LARGE SCALE GENOMIC DNA]</scope>
    <source>
        <strain evidence="3 6">A01</strain>
    </source>
</reference>
<evidence type="ECO:0000256" key="1">
    <source>
        <dbReference type="SAM" id="MobiDB-lite"/>
    </source>
</evidence>
<keyword evidence="6" id="KW-1185">Reference proteome</keyword>
<dbReference type="SMART" id="SM00849">
    <property type="entry name" value="Lactamase_B"/>
    <property type="match status" value="1"/>
</dbReference>
<dbReference type="GO" id="GO:0016787">
    <property type="term" value="F:hydrolase activity"/>
    <property type="evidence" value="ECO:0007669"/>
    <property type="project" value="UniProtKB-KW"/>
</dbReference>
<dbReference type="SUPFAM" id="SSF56281">
    <property type="entry name" value="Metallo-hydrolase/oxidoreductase"/>
    <property type="match status" value="1"/>
</dbReference>
<evidence type="ECO:0000313" key="4">
    <source>
        <dbReference type="EMBL" id="MYR35359.1"/>
    </source>
</evidence>
<comment type="caution">
    <text evidence="4">The sequence shown here is derived from an EMBL/GenBank/DDBJ whole genome shotgun (WGS) entry which is preliminary data.</text>
</comment>
<dbReference type="OMA" id="PRNSINC"/>
<feature type="domain" description="Metallo-beta-lactamase" evidence="2">
    <location>
        <begin position="19"/>
        <end position="232"/>
    </location>
</feature>
<dbReference type="Proteomes" id="UP001585053">
    <property type="component" value="Unassembled WGS sequence"/>
</dbReference>
<sequence length="253" mass="27134">MTHTCTQVAPGVYRLGDHVVNFYLVDTDDGLVMVDAGLPTHSAQLLDAVAWIGGRLRAVVLTHAHPDHTGLAERARDDGGARVWVHEADAPILDDGPTSSMVHAPPEHGLLHGLLRHPGAAGSLLHLGQQGAFTSARVRSYSTFGHDEVLEEVPGRPRVLSIPGHTPGSSVVVFEDRRVAFTGDALVTHDFTTGVEGPCVVGGMSTHDYEQAVRSLDRLSGLSERTALLPGHGEPVTDDLETALERARERRTR</sequence>
<dbReference type="Pfam" id="PF00753">
    <property type="entry name" value="Lactamase_B"/>
    <property type="match status" value="1"/>
</dbReference>
<proteinExistence type="predicted"/>
<dbReference type="Gene3D" id="3.60.15.10">
    <property type="entry name" value="Ribonuclease Z/Hydroxyacylglutathione hydrolase-like"/>
    <property type="match status" value="1"/>
</dbReference>
<protein>
    <submittedName>
        <fullName evidence="4">MBL fold metallo-hydrolase</fullName>
    </submittedName>
</protein>